<comment type="subcellular location">
    <subcellularLocation>
        <location evidence="1">Membrane</location>
        <topology evidence="1">Single-pass type II membrane protein</topology>
    </subcellularLocation>
</comment>
<feature type="non-terminal residue" evidence="6">
    <location>
        <position position="1"/>
    </location>
</feature>
<evidence type="ECO:0000256" key="3">
    <source>
        <dbReference type="ARBA" id="ARBA00022679"/>
    </source>
</evidence>
<organism evidence="6 7">
    <name type="scientific">Pristionchus mayeri</name>
    <dbReference type="NCBI Taxonomy" id="1317129"/>
    <lineage>
        <taxon>Eukaryota</taxon>
        <taxon>Metazoa</taxon>
        <taxon>Ecdysozoa</taxon>
        <taxon>Nematoda</taxon>
        <taxon>Chromadorea</taxon>
        <taxon>Rhabditida</taxon>
        <taxon>Rhabditina</taxon>
        <taxon>Diplogasteromorpha</taxon>
        <taxon>Diplogasteroidea</taxon>
        <taxon>Neodiplogasteridae</taxon>
        <taxon>Pristionchus</taxon>
    </lineage>
</organism>
<dbReference type="PANTHER" id="PTHR46671:SF7">
    <property type="entry name" value="CORE-2_I-BRANCHING ENZYME"/>
    <property type="match status" value="1"/>
</dbReference>
<dbReference type="InterPro" id="IPR003406">
    <property type="entry name" value="Glyco_trans_14"/>
</dbReference>
<keyword evidence="3" id="KW-0808">Transferase</keyword>
<sequence>KNRILPARNPDTGFPILHVRIVYRDYQYLEDQLMTNYASENVYCFSIDKKAPSNFQKHIRNLEKCLPNVVVAREEQEFDSAGHNQNEGHLNCMRKVRQMKWEYAILMQNHDVIIKTHIEITEILKIFGGANDINAGPCPDHRCIPSLEKNLGKLKLCPKSFNDTEMAKCKGRDIQWGKGTMQVMLSRAAVNFILDEIDVYPLMKEMNEMVYGVDEQLYASLQVTPEIGLPGGFHHKCIDTGSQSVAR</sequence>
<evidence type="ECO:0000256" key="5">
    <source>
        <dbReference type="ARBA" id="ARBA00023180"/>
    </source>
</evidence>
<keyword evidence="4" id="KW-0472">Membrane</keyword>
<comment type="caution">
    <text evidence="6">The sequence shown here is derived from an EMBL/GenBank/DDBJ whole genome shotgun (WGS) entry which is preliminary data.</text>
</comment>
<dbReference type="Pfam" id="PF02485">
    <property type="entry name" value="Branch"/>
    <property type="match status" value="1"/>
</dbReference>
<evidence type="ECO:0000256" key="2">
    <source>
        <dbReference type="ARBA" id="ARBA00022676"/>
    </source>
</evidence>
<proteinExistence type="predicted"/>
<dbReference type="GO" id="GO:0016757">
    <property type="term" value="F:glycosyltransferase activity"/>
    <property type="evidence" value="ECO:0007669"/>
    <property type="project" value="UniProtKB-KW"/>
</dbReference>
<protein>
    <recommendedName>
        <fullName evidence="8">Glycosyltransferase</fullName>
    </recommendedName>
</protein>
<evidence type="ECO:0000313" key="6">
    <source>
        <dbReference type="EMBL" id="GMR48958.1"/>
    </source>
</evidence>
<evidence type="ECO:0000256" key="1">
    <source>
        <dbReference type="ARBA" id="ARBA00004606"/>
    </source>
</evidence>
<reference evidence="7" key="1">
    <citation type="submission" date="2022-10" db="EMBL/GenBank/DDBJ databases">
        <title>Genome assembly of Pristionchus species.</title>
        <authorList>
            <person name="Yoshida K."/>
            <person name="Sommer R.J."/>
        </authorList>
    </citation>
    <scope>NUCLEOTIDE SEQUENCE [LARGE SCALE GENOMIC DNA]</scope>
    <source>
        <strain evidence="7">RS5460</strain>
    </source>
</reference>
<dbReference type="PANTHER" id="PTHR46671">
    <property type="entry name" value="PROTEIN CBG11221"/>
    <property type="match status" value="1"/>
</dbReference>
<keyword evidence="2" id="KW-0328">Glycosyltransferase</keyword>
<keyword evidence="5" id="KW-0325">Glycoprotein</keyword>
<accession>A0AAN5I213</accession>
<name>A0AAN5I213_9BILA</name>
<gene>
    <name evidence="6" type="ORF">PMAYCL1PPCAC_19153</name>
</gene>
<evidence type="ECO:0000313" key="7">
    <source>
        <dbReference type="Proteomes" id="UP001328107"/>
    </source>
</evidence>
<dbReference type="AlphaFoldDB" id="A0AAN5I213"/>
<dbReference type="EMBL" id="BTRK01000004">
    <property type="protein sequence ID" value="GMR48958.1"/>
    <property type="molecule type" value="Genomic_DNA"/>
</dbReference>
<keyword evidence="7" id="KW-1185">Reference proteome</keyword>
<evidence type="ECO:0000256" key="4">
    <source>
        <dbReference type="ARBA" id="ARBA00023136"/>
    </source>
</evidence>
<evidence type="ECO:0008006" key="8">
    <source>
        <dbReference type="Google" id="ProtNLM"/>
    </source>
</evidence>
<dbReference type="GO" id="GO:0016020">
    <property type="term" value="C:membrane"/>
    <property type="evidence" value="ECO:0007669"/>
    <property type="project" value="UniProtKB-SubCell"/>
</dbReference>
<dbReference type="Proteomes" id="UP001328107">
    <property type="component" value="Unassembled WGS sequence"/>
</dbReference>